<dbReference type="Proteomes" id="UP000569732">
    <property type="component" value="Unassembled WGS sequence"/>
</dbReference>
<name>A0A853IAN1_9GAMM</name>
<protein>
    <submittedName>
        <fullName evidence="2">Uncharacterized protein</fullName>
    </submittedName>
</protein>
<keyword evidence="1" id="KW-0812">Transmembrane</keyword>
<evidence type="ECO:0000313" key="3">
    <source>
        <dbReference type="Proteomes" id="UP000569732"/>
    </source>
</evidence>
<keyword evidence="1" id="KW-0472">Membrane</keyword>
<comment type="caution">
    <text evidence="2">The sequence shown here is derived from an EMBL/GenBank/DDBJ whole genome shotgun (WGS) entry which is preliminary data.</text>
</comment>
<sequence length="59" mass="6156">MKACVLIVLLILVVYSIFNGFFELLILVLAGSVSFFYKGENKTAGGGFSDSGGCNGDGC</sequence>
<reference evidence="2 3" key="1">
    <citation type="submission" date="2020-07" db="EMBL/GenBank/DDBJ databases">
        <title>Endozoicomonas sp. nov., isolated from sediment.</title>
        <authorList>
            <person name="Gu T."/>
        </authorList>
    </citation>
    <scope>NUCLEOTIDE SEQUENCE [LARGE SCALE GENOMIC DNA]</scope>
    <source>
        <strain evidence="2 3">SM1973</strain>
    </source>
</reference>
<keyword evidence="1" id="KW-1133">Transmembrane helix</keyword>
<accession>A0A853IAN1</accession>
<gene>
    <name evidence="2" type="ORF">H0A36_12845</name>
</gene>
<dbReference type="EMBL" id="JACCKB010000018">
    <property type="protein sequence ID" value="NYZ66901.1"/>
    <property type="molecule type" value="Genomic_DNA"/>
</dbReference>
<dbReference type="RefSeq" id="WP_180568924.1">
    <property type="nucleotide sequence ID" value="NZ_JACCKB010000018.1"/>
</dbReference>
<feature type="transmembrane region" description="Helical" evidence="1">
    <location>
        <begin position="6"/>
        <end position="30"/>
    </location>
</feature>
<evidence type="ECO:0000256" key="1">
    <source>
        <dbReference type="SAM" id="Phobius"/>
    </source>
</evidence>
<organism evidence="2 3">
    <name type="scientific">Spartinivicinus marinus</name>
    <dbReference type="NCBI Taxonomy" id="2994442"/>
    <lineage>
        <taxon>Bacteria</taxon>
        <taxon>Pseudomonadati</taxon>
        <taxon>Pseudomonadota</taxon>
        <taxon>Gammaproteobacteria</taxon>
        <taxon>Oceanospirillales</taxon>
        <taxon>Zooshikellaceae</taxon>
        <taxon>Spartinivicinus</taxon>
    </lineage>
</organism>
<dbReference type="AlphaFoldDB" id="A0A853IAN1"/>
<proteinExistence type="predicted"/>
<keyword evidence="3" id="KW-1185">Reference proteome</keyword>
<evidence type="ECO:0000313" key="2">
    <source>
        <dbReference type="EMBL" id="NYZ66901.1"/>
    </source>
</evidence>